<dbReference type="EMBL" id="GGEC01060578">
    <property type="protein sequence ID" value="MBX41062.1"/>
    <property type="molecule type" value="Transcribed_RNA"/>
</dbReference>
<organism evidence="1">
    <name type="scientific">Rhizophora mucronata</name>
    <name type="common">Asiatic mangrove</name>
    <dbReference type="NCBI Taxonomy" id="61149"/>
    <lineage>
        <taxon>Eukaryota</taxon>
        <taxon>Viridiplantae</taxon>
        <taxon>Streptophyta</taxon>
        <taxon>Embryophyta</taxon>
        <taxon>Tracheophyta</taxon>
        <taxon>Spermatophyta</taxon>
        <taxon>Magnoliopsida</taxon>
        <taxon>eudicotyledons</taxon>
        <taxon>Gunneridae</taxon>
        <taxon>Pentapetalae</taxon>
        <taxon>rosids</taxon>
        <taxon>fabids</taxon>
        <taxon>Malpighiales</taxon>
        <taxon>Rhizophoraceae</taxon>
        <taxon>Rhizophora</taxon>
    </lineage>
</organism>
<accession>A0A2P2NF20</accession>
<name>A0A2P2NF20_RHIMU</name>
<proteinExistence type="predicted"/>
<protein>
    <submittedName>
        <fullName evidence="1">Uncharacterized protein</fullName>
    </submittedName>
</protein>
<sequence>MLTSRSKSINQTIFASNK</sequence>
<reference evidence="1" key="1">
    <citation type="submission" date="2018-02" db="EMBL/GenBank/DDBJ databases">
        <title>Rhizophora mucronata_Transcriptome.</title>
        <authorList>
            <person name="Meera S.P."/>
            <person name="Sreeshan A."/>
            <person name="Augustine A."/>
        </authorList>
    </citation>
    <scope>NUCLEOTIDE SEQUENCE</scope>
    <source>
        <tissue evidence="1">Leaf</tissue>
    </source>
</reference>
<evidence type="ECO:0000313" key="1">
    <source>
        <dbReference type="EMBL" id="MBX41062.1"/>
    </source>
</evidence>
<dbReference type="AlphaFoldDB" id="A0A2P2NF20"/>